<dbReference type="Proteomes" id="UP000182427">
    <property type="component" value="Chromosome I"/>
</dbReference>
<keyword evidence="2" id="KW-0808">Transferase</keyword>
<dbReference type="InterPro" id="IPR029068">
    <property type="entry name" value="Glyas_Bleomycin-R_OHBP_Dase"/>
</dbReference>
<dbReference type="AlphaFoldDB" id="A0A1G7IHV5"/>
<reference evidence="2 3" key="1">
    <citation type="submission" date="2016-10" db="EMBL/GenBank/DDBJ databases">
        <authorList>
            <person name="de Groot N.N."/>
        </authorList>
    </citation>
    <scope>NUCLEOTIDE SEQUENCE [LARGE SCALE GENOMIC DNA]</scope>
    <source>
        <strain evidence="2 3">GAS232</strain>
    </source>
</reference>
<dbReference type="Gene3D" id="3.10.180.10">
    <property type="entry name" value="2,3-Dihydroxybiphenyl 1,2-Dioxygenase, domain 1"/>
    <property type="match status" value="1"/>
</dbReference>
<proteinExistence type="predicted"/>
<dbReference type="InterPro" id="IPR009725">
    <property type="entry name" value="3_dmu_93_MTrfase"/>
</dbReference>
<protein>
    <submittedName>
        <fullName evidence="2">Glyoxalase superfamily enzyme, possibly 3-demethylubiquinone-9 3-methyltransferase</fullName>
    </submittedName>
</protein>
<gene>
    <name evidence="2" type="ORF">SAMN05444167_1457</name>
</gene>
<keyword evidence="2" id="KW-0489">Methyltransferase</keyword>
<evidence type="ECO:0000313" key="2">
    <source>
        <dbReference type="EMBL" id="SDF12330.1"/>
    </source>
</evidence>
<dbReference type="EMBL" id="LT629690">
    <property type="protein sequence ID" value="SDF12330.1"/>
    <property type="molecule type" value="Genomic_DNA"/>
</dbReference>
<dbReference type="InterPro" id="IPR028973">
    <property type="entry name" value="PhnB-like"/>
</dbReference>
<dbReference type="SUPFAM" id="SSF54593">
    <property type="entry name" value="Glyoxalase/Bleomycin resistance protein/Dihydroxybiphenyl dioxygenase"/>
    <property type="match status" value="1"/>
</dbReference>
<keyword evidence="2" id="KW-0830">Ubiquinone</keyword>
<name>A0A1G7IHV5_9BACT</name>
<dbReference type="CDD" id="cd06588">
    <property type="entry name" value="PhnB_like"/>
    <property type="match status" value="1"/>
</dbReference>
<sequence>MGITTTHKITPFLWFNGNAEAAVDFYISVFPDAEKTGGLPGPGGKPLTISFRLEDLSFTALNSDTEFRFTKAISFVVMCKDQEEIDYYWNKLTADGGQEVACGWLEDKFGLAWQIVPENIFDLVKTPKGMQAMMSMKKFIIADLEAAAKE</sequence>
<keyword evidence="3" id="KW-1185">Reference proteome</keyword>
<dbReference type="Pfam" id="PF06983">
    <property type="entry name" value="3-dmu-9_3-mt"/>
    <property type="match status" value="1"/>
</dbReference>
<dbReference type="RefSeq" id="WP_083344549.1">
    <property type="nucleotide sequence ID" value="NZ_LT629690.1"/>
</dbReference>
<feature type="domain" description="PhnB-like" evidence="1">
    <location>
        <begin position="8"/>
        <end position="116"/>
    </location>
</feature>
<evidence type="ECO:0000313" key="3">
    <source>
        <dbReference type="Proteomes" id="UP000182427"/>
    </source>
</evidence>
<evidence type="ECO:0000259" key="1">
    <source>
        <dbReference type="Pfam" id="PF06983"/>
    </source>
</evidence>
<dbReference type="PANTHER" id="PTHR33990:SF2">
    <property type="entry name" value="PHNB-LIKE DOMAIN-CONTAINING PROTEIN"/>
    <property type="match status" value="1"/>
</dbReference>
<dbReference type="PIRSF" id="PIRSF021700">
    <property type="entry name" value="3_dmu_93_MTrfase"/>
    <property type="match status" value="1"/>
</dbReference>
<dbReference type="GO" id="GO:0032259">
    <property type="term" value="P:methylation"/>
    <property type="evidence" value="ECO:0007669"/>
    <property type="project" value="UniProtKB-KW"/>
</dbReference>
<dbReference type="OrthoDB" id="9806473at2"/>
<organism evidence="2 3">
    <name type="scientific">Terriglobus roseus</name>
    <dbReference type="NCBI Taxonomy" id="392734"/>
    <lineage>
        <taxon>Bacteria</taxon>
        <taxon>Pseudomonadati</taxon>
        <taxon>Acidobacteriota</taxon>
        <taxon>Terriglobia</taxon>
        <taxon>Terriglobales</taxon>
        <taxon>Acidobacteriaceae</taxon>
        <taxon>Terriglobus</taxon>
    </lineage>
</organism>
<dbReference type="GO" id="GO:0008168">
    <property type="term" value="F:methyltransferase activity"/>
    <property type="evidence" value="ECO:0007669"/>
    <property type="project" value="UniProtKB-KW"/>
</dbReference>
<accession>A0A1G7IHV5</accession>
<dbReference type="PANTHER" id="PTHR33990">
    <property type="entry name" value="PROTEIN YJDN-RELATED"/>
    <property type="match status" value="1"/>
</dbReference>